<protein>
    <submittedName>
        <fullName evidence="2">DUF3108 domain-containing protein</fullName>
    </submittedName>
</protein>
<gene>
    <name evidence="2" type="ORF">H5P30_19700</name>
</gene>
<organism evidence="2 3">
    <name type="scientific">Puniceicoccus vermicola</name>
    <dbReference type="NCBI Taxonomy" id="388746"/>
    <lineage>
        <taxon>Bacteria</taxon>
        <taxon>Pseudomonadati</taxon>
        <taxon>Verrucomicrobiota</taxon>
        <taxon>Opitutia</taxon>
        <taxon>Puniceicoccales</taxon>
        <taxon>Puniceicoccaceae</taxon>
        <taxon>Puniceicoccus</taxon>
    </lineage>
</organism>
<dbReference type="AlphaFoldDB" id="A0A7X1E7R5"/>
<feature type="chain" id="PRO_5031440171" evidence="1">
    <location>
        <begin position="23"/>
        <end position="257"/>
    </location>
</feature>
<evidence type="ECO:0000313" key="2">
    <source>
        <dbReference type="EMBL" id="MBC2604012.1"/>
    </source>
</evidence>
<reference evidence="2 3" key="1">
    <citation type="submission" date="2020-07" db="EMBL/GenBank/DDBJ databases">
        <authorList>
            <person name="Feng X."/>
        </authorList>
    </citation>
    <scope>NUCLEOTIDE SEQUENCE [LARGE SCALE GENOMIC DNA]</scope>
    <source>
        <strain evidence="2 3">JCM14086</strain>
    </source>
</reference>
<sequence>MKLRLLYLFLGVLCLGISQSSALEPNFRPGEALRYDLKWSVFQVGYARLQVHDLEEYQGEPAWHFSFHVRTNSFADKFFKVRTRIDTWVSEDLTRTLYYKEKKREGKTKRDIEVTFDWDKMEATYANHGKKKEPVALPEGPVLDPVGAVYYFRSIPPVKGSTYTFAVTDGKKAVAISLPINNEEKIKVEAGHFNTFKIQPQTGELGGVFEKSSDSEVNLWFTSDRLNYPVQVQGEVTVGSFWAELTKIEWRTPEELD</sequence>
<dbReference type="EMBL" id="JACHVA010000138">
    <property type="protein sequence ID" value="MBC2604012.1"/>
    <property type="molecule type" value="Genomic_DNA"/>
</dbReference>
<dbReference type="RefSeq" id="WP_185694631.1">
    <property type="nucleotide sequence ID" value="NZ_JACHVA010000138.1"/>
</dbReference>
<dbReference type="InterPro" id="IPR021457">
    <property type="entry name" value="DUF3108"/>
</dbReference>
<accession>A0A7X1E7R5</accession>
<dbReference type="Proteomes" id="UP000525652">
    <property type="component" value="Unassembled WGS sequence"/>
</dbReference>
<keyword evidence="1" id="KW-0732">Signal</keyword>
<proteinExistence type="predicted"/>
<keyword evidence="3" id="KW-1185">Reference proteome</keyword>
<dbReference type="Pfam" id="PF11306">
    <property type="entry name" value="DUF3108"/>
    <property type="match status" value="1"/>
</dbReference>
<comment type="caution">
    <text evidence="2">The sequence shown here is derived from an EMBL/GenBank/DDBJ whole genome shotgun (WGS) entry which is preliminary data.</text>
</comment>
<evidence type="ECO:0000256" key="1">
    <source>
        <dbReference type="SAM" id="SignalP"/>
    </source>
</evidence>
<name>A0A7X1E7R5_9BACT</name>
<feature type="signal peptide" evidence="1">
    <location>
        <begin position="1"/>
        <end position="22"/>
    </location>
</feature>
<evidence type="ECO:0000313" key="3">
    <source>
        <dbReference type="Proteomes" id="UP000525652"/>
    </source>
</evidence>